<dbReference type="Proteomes" id="UP001054902">
    <property type="component" value="Unassembled WGS sequence"/>
</dbReference>
<evidence type="ECO:0000259" key="2">
    <source>
        <dbReference type="PROSITE" id="PS50404"/>
    </source>
</evidence>
<evidence type="ECO:0000313" key="3">
    <source>
        <dbReference type="EMBL" id="GFH51239.1"/>
    </source>
</evidence>
<dbReference type="GO" id="GO:0009507">
    <property type="term" value="C:chloroplast"/>
    <property type="evidence" value="ECO:0007669"/>
    <property type="project" value="TreeGrafter"/>
</dbReference>
<dbReference type="Pfam" id="PF13417">
    <property type="entry name" value="GST_N_3"/>
    <property type="match status" value="2"/>
</dbReference>
<accession>A0AAD3CVB6</accession>
<sequence>MKLNLFTVSLLALSLDAEAFSPSTIHDGSSTTSLKMGFFDDIFNLNSSSTTAVKSSAPKVQVPDDFVIPEPKPLTLTRPSDIGSTLKSSAALAVRLATSCFVLGWKIDSLFYENDSDETKKYSLKIGPFNIRDSSSVLADAPRPEEPLILYEYDASPFCKRVRETINLLDLTVEYRPCPGARQSKFSQEMLEKTGRQTIPYLVDPNTGVEMFESDDQIQYLLDTYGPRDKSSYDMKALWPITFKAFSIYTSTIAAILRDMPGSRRKANARNDNEDMLPIELWGYEASPFVKPVREKLVSLALPHKMVSCSRGSSNRDILFERTGRFQVPFIVDPNTGIEMFESPEICEYLDLVYTVKTEENL</sequence>
<organism evidence="3 4">
    <name type="scientific">Chaetoceros tenuissimus</name>
    <dbReference type="NCBI Taxonomy" id="426638"/>
    <lineage>
        <taxon>Eukaryota</taxon>
        <taxon>Sar</taxon>
        <taxon>Stramenopiles</taxon>
        <taxon>Ochrophyta</taxon>
        <taxon>Bacillariophyta</taxon>
        <taxon>Coscinodiscophyceae</taxon>
        <taxon>Chaetocerotophycidae</taxon>
        <taxon>Chaetocerotales</taxon>
        <taxon>Chaetocerotaceae</taxon>
        <taxon>Chaetoceros</taxon>
    </lineage>
</organism>
<dbReference type="PANTHER" id="PTHR45288">
    <property type="entry name" value="THIOREDOXIN FAMILY PROTEIN"/>
    <property type="match status" value="1"/>
</dbReference>
<protein>
    <recommendedName>
        <fullName evidence="2">GST N-terminal domain-containing protein</fullName>
    </recommendedName>
</protein>
<dbReference type="PROSITE" id="PS51354">
    <property type="entry name" value="GLUTAREDOXIN_2"/>
    <property type="match status" value="1"/>
</dbReference>
<dbReference type="InterPro" id="IPR004045">
    <property type="entry name" value="Glutathione_S-Trfase_N"/>
</dbReference>
<dbReference type="SUPFAM" id="SSF52833">
    <property type="entry name" value="Thioredoxin-like"/>
    <property type="match status" value="2"/>
</dbReference>
<keyword evidence="1" id="KW-0732">Signal</keyword>
<evidence type="ECO:0000256" key="1">
    <source>
        <dbReference type="SAM" id="SignalP"/>
    </source>
</evidence>
<feature type="domain" description="GST N-terminal" evidence="2">
    <location>
        <begin position="146"/>
        <end position="229"/>
    </location>
</feature>
<dbReference type="AlphaFoldDB" id="A0AAD3CVB6"/>
<comment type="caution">
    <text evidence="3">The sequence shown here is derived from an EMBL/GenBank/DDBJ whole genome shotgun (WGS) entry which is preliminary data.</text>
</comment>
<keyword evidence="4" id="KW-1185">Reference proteome</keyword>
<name>A0AAD3CVB6_9STRA</name>
<dbReference type="PROSITE" id="PS50404">
    <property type="entry name" value="GST_NTER"/>
    <property type="match status" value="1"/>
</dbReference>
<proteinExistence type="predicted"/>
<evidence type="ECO:0000313" key="4">
    <source>
        <dbReference type="Proteomes" id="UP001054902"/>
    </source>
</evidence>
<feature type="signal peptide" evidence="1">
    <location>
        <begin position="1"/>
        <end position="19"/>
    </location>
</feature>
<gene>
    <name evidence="3" type="ORF">CTEN210_07715</name>
</gene>
<dbReference type="EMBL" id="BLLK01000045">
    <property type="protein sequence ID" value="GFH51239.1"/>
    <property type="molecule type" value="Genomic_DNA"/>
</dbReference>
<dbReference type="Gene3D" id="3.40.30.10">
    <property type="entry name" value="Glutaredoxin"/>
    <property type="match status" value="2"/>
</dbReference>
<dbReference type="InterPro" id="IPR036249">
    <property type="entry name" value="Thioredoxin-like_sf"/>
</dbReference>
<feature type="chain" id="PRO_5041925393" description="GST N-terminal domain-containing protein" evidence="1">
    <location>
        <begin position="20"/>
        <end position="362"/>
    </location>
</feature>
<reference evidence="3 4" key="1">
    <citation type="journal article" date="2021" name="Sci. Rep.">
        <title>The genome of the diatom Chaetoceros tenuissimus carries an ancient integrated fragment of an extant virus.</title>
        <authorList>
            <person name="Hongo Y."/>
            <person name="Kimura K."/>
            <person name="Takaki Y."/>
            <person name="Yoshida Y."/>
            <person name="Baba S."/>
            <person name="Kobayashi G."/>
            <person name="Nagasaki K."/>
            <person name="Hano T."/>
            <person name="Tomaru Y."/>
        </authorList>
    </citation>
    <scope>NUCLEOTIDE SEQUENCE [LARGE SCALE GENOMIC DNA]</scope>
    <source>
        <strain evidence="3 4">NIES-3715</strain>
    </source>
</reference>
<dbReference type="PANTHER" id="PTHR45288:SF1">
    <property type="entry name" value="THIOREDOXIN FAMILY PROTEIN"/>
    <property type="match status" value="1"/>
</dbReference>